<name>A0AAV4C2Z1_9GAST</name>
<sequence length="225" mass="26247">MTTPYWNLMNSKTNYGEFPIYVKAMDAALKRWSKDEFEIDCLLKKRPLFGQDFASQSQEAFSFWNSQSCQKDLTMSTFKAICIKRLEALQRQLADFLPGGVYGGDVPEHVRDLLDTCPLTNLTGERLFGDLDYSMIKRRTASTFFHSTINMWKHNRTSNFLSTKSPTARKKLIDSVKKNGKKLKLKHKASVKETRDVIKRKIQENEQKKKEKELQFKTKIDKQLF</sequence>
<protein>
    <submittedName>
        <fullName evidence="1">Uncharacterized protein</fullName>
    </submittedName>
</protein>
<keyword evidence="2" id="KW-1185">Reference proteome</keyword>
<reference evidence="1 2" key="1">
    <citation type="journal article" date="2021" name="Elife">
        <title>Chloroplast acquisition without the gene transfer in kleptoplastic sea slugs, Plakobranchus ocellatus.</title>
        <authorList>
            <person name="Maeda T."/>
            <person name="Takahashi S."/>
            <person name="Yoshida T."/>
            <person name="Shimamura S."/>
            <person name="Takaki Y."/>
            <person name="Nagai Y."/>
            <person name="Toyoda A."/>
            <person name="Suzuki Y."/>
            <person name="Arimoto A."/>
            <person name="Ishii H."/>
            <person name="Satoh N."/>
            <person name="Nishiyama T."/>
            <person name="Hasebe M."/>
            <person name="Maruyama T."/>
            <person name="Minagawa J."/>
            <person name="Obokata J."/>
            <person name="Shigenobu S."/>
        </authorList>
    </citation>
    <scope>NUCLEOTIDE SEQUENCE [LARGE SCALE GENOMIC DNA]</scope>
</reference>
<dbReference type="Proteomes" id="UP000735302">
    <property type="component" value="Unassembled WGS sequence"/>
</dbReference>
<comment type="caution">
    <text evidence="1">The sequence shown here is derived from an EMBL/GenBank/DDBJ whole genome shotgun (WGS) entry which is preliminary data.</text>
</comment>
<accession>A0AAV4C2Z1</accession>
<evidence type="ECO:0000313" key="2">
    <source>
        <dbReference type="Proteomes" id="UP000735302"/>
    </source>
</evidence>
<evidence type="ECO:0000313" key="1">
    <source>
        <dbReference type="EMBL" id="GFO25770.1"/>
    </source>
</evidence>
<gene>
    <name evidence="1" type="ORF">PoB_005227500</name>
</gene>
<dbReference type="EMBL" id="BLXT01005777">
    <property type="protein sequence ID" value="GFO25770.1"/>
    <property type="molecule type" value="Genomic_DNA"/>
</dbReference>
<dbReference type="AlphaFoldDB" id="A0AAV4C2Z1"/>
<organism evidence="1 2">
    <name type="scientific">Plakobranchus ocellatus</name>
    <dbReference type="NCBI Taxonomy" id="259542"/>
    <lineage>
        <taxon>Eukaryota</taxon>
        <taxon>Metazoa</taxon>
        <taxon>Spiralia</taxon>
        <taxon>Lophotrochozoa</taxon>
        <taxon>Mollusca</taxon>
        <taxon>Gastropoda</taxon>
        <taxon>Heterobranchia</taxon>
        <taxon>Euthyneura</taxon>
        <taxon>Panpulmonata</taxon>
        <taxon>Sacoglossa</taxon>
        <taxon>Placobranchoidea</taxon>
        <taxon>Plakobranchidae</taxon>
        <taxon>Plakobranchus</taxon>
    </lineage>
</organism>
<proteinExistence type="predicted"/>